<name>A0ABW0NL45_9MICO</name>
<dbReference type="Pfam" id="PF19609">
    <property type="entry name" value="DUF6114"/>
    <property type="match status" value="1"/>
</dbReference>
<feature type="compositionally biased region" description="Pro residues" evidence="1">
    <location>
        <begin position="256"/>
        <end position="268"/>
    </location>
</feature>
<dbReference type="Proteomes" id="UP001596039">
    <property type="component" value="Unassembled WGS sequence"/>
</dbReference>
<keyword evidence="2" id="KW-0812">Transmembrane</keyword>
<feature type="transmembrane region" description="Helical" evidence="2">
    <location>
        <begin position="74"/>
        <end position="90"/>
    </location>
</feature>
<keyword evidence="4" id="KW-1185">Reference proteome</keyword>
<dbReference type="EMBL" id="JBHSMG010000001">
    <property type="protein sequence ID" value="MFC5500755.1"/>
    <property type="molecule type" value="Genomic_DNA"/>
</dbReference>
<feature type="transmembrane region" description="Helical" evidence="2">
    <location>
        <begin position="49"/>
        <end position="67"/>
    </location>
</feature>
<gene>
    <name evidence="3" type="ORF">ACFPJ4_00720</name>
</gene>
<organism evidence="3 4">
    <name type="scientific">Lysinimonas soli</name>
    <dbReference type="NCBI Taxonomy" id="1074233"/>
    <lineage>
        <taxon>Bacteria</taxon>
        <taxon>Bacillati</taxon>
        <taxon>Actinomycetota</taxon>
        <taxon>Actinomycetes</taxon>
        <taxon>Micrococcales</taxon>
        <taxon>Microbacteriaceae</taxon>
        <taxon>Lysinimonas</taxon>
    </lineage>
</organism>
<accession>A0ABW0NL45</accession>
<evidence type="ECO:0000256" key="1">
    <source>
        <dbReference type="SAM" id="MobiDB-lite"/>
    </source>
</evidence>
<keyword evidence="2" id="KW-1133">Transmembrane helix</keyword>
<proteinExistence type="predicted"/>
<comment type="caution">
    <text evidence="3">The sequence shown here is derived from an EMBL/GenBank/DDBJ whole genome shotgun (WGS) entry which is preliminary data.</text>
</comment>
<evidence type="ECO:0000256" key="2">
    <source>
        <dbReference type="SAM" id="Phobius"/>
    </source>
</evidence>
<sequence length="443" mass="45018">MNVKSRGFGAWRRQRPFVGGLLLILAGVEMFFSTQLDLGKLHIQMGIEGFQATIIPLGLALLGALIMAMPQHRIFYGVIALALSIYSIVGVNLGGFFVGMLLSAVGGILAVSWLPKSTAPAESTEALAAVEAPEHQRELVFAVGGATGDRGSHAEAVPFEVLRPGWTAELARRAEAVGSAEAEGTEITEPLGREDSPAEPPPFSAAPTKVGTSRRPGAAAAALLLIAALSGIGAAKAPAAPTAFCIPLLMNCSTPSPSPTPTPSPSPSGPLGGLVGGLLGGATKGIPGTPSASSTAPLVIGPDNGAPVFTLPAGQLGGSSISISGIHQLGLVTVSRIDGSRFPVIKLVADDVTITGFLLDVRRATGPSLVSSADRMELKGHVQVYLDSLTGTTLGGLGLTLGTDATPPPGNELPSSLLRVNLGLVGTTADSISYSNLHQALHE</sequence>
<feature type="region of interest" description="Disordered" evidence="1">
    <location>
        <begin position="255"/>
        <end position="274"/>
    </location>
</feature>
<feature type="region of interest" description="Disordered" evidence="1">
    <location>
        <begin position="177"/>
        <end position="212"/>
    </location>
</feature>
<keyword evidence="2" id="KW-0472">Membrane</keyword>
<evidence type="ECO:0000313" key="3">
    <source>
        <dbReference type="EMBL" id="MFC5500755.1"/>
    </source>
</evidence>
<dbReference type="InterPro" id="IPR046096">
    <property type="entry name" value="DUF6114"/>
</dbReference>
<dbReference type="RefSeq" id="WP_386738364.1">
    <property type="nucleotide sequence ID" value="NZ_JBHSMG010000001.1"/>
</dbReference>
<evidence type="ECO:0000313" key="4">
    <source>
        <dbReference type="Proteomes" id="UP001596039"/>
    </source>
</evidence>
<protein>
    <submittedName>
        <fullName evidence="3">DUF6114 domain-containing protein</fullName>
    </submittedName>
</protein>
<reference evidence="4" key="1">
    <citation type="journal article" date="2019" name="Int. J. Syst. Evol. Microbiol.">
        <title>The Global Catalogue of Microorganisms (GCM) 10K type strain sequencing project: providing services to taxonomists for standard genome sequencing and annotation.</title>
        <authorList>
            <consortium name="The Broad Institute Genomics Platform"/>
            <consortium name="The Broad Institute Genome Sequencing Center for Infectious Disease"/>
            <person name="Wu L."/>
            <person name="Ma J."/>
        </authorList>
    </citation>
    <scope>NUCLEOTIDE SEQUENCE [LARGE SCALE GENOMIC DNA]</scope>
    <source>
        <strain evidence="4">CGMCC 4.6997</strain>
    </source>
</reference>